<dbReference type="Proteomes" id="UP001418222">
    <property type="component" value="Unassembled WGS sequence"/>
</dbReference>
<organism evidence="3 4">
    <name type="scientific">Platanthera zijinensis</name>
    <dbReference type="NCBI Taxonomy" id="2320716"/>
    <lineage>
        <taxon>Eukaryota</taxon>
        <taxon>Viridiplantae</taxon>
        <taxon>Streptophyta</taxon>
        <taxon>Embryophyta</taxon>
        <taxon>Tracheophyta</taxon>
        <taxon>Spermatophyta</taxon>
        <taxon>Magnoliopsida</taxon>
        <taxon>Liliopsida</taxon>
        <taxon>Asparagales</taxon>
        <taxon>Orchidaceae</taxon>
        <taxon>Orchidoideae</taxon>
        <taxon>Orchideae</taxon>
        <taxon>Orchidinae</taxon>
        <taxon>Platanthera</taxon>
    </lineage>
</organism>
<dbReference type="CDD" id="cd00028">
    <property type="entry name" value="B_lectin"/>
    <property type="match status" value="1"/>
</dbReference>
<dbReference type="AlphaFoldDB" id="A0AAP0B4K7"/>
<keyword evidence="4" id="KW-1185">Reference proteome</keyword>
<dbReference type="SMART" id="SM00108">
    <property type="entry name" value="B_lectin"/>
    <property type="match status" value="1"/>
</dbReference>
<feature type="domain" description="Bulb-type lectin" evidence="2">
    <location>
        <begin position="26"/>
        <end position="136"/>
    </location>
</feature>
<feature type="chain" id="PRO_5042943746" description="Bulb-type lectin domain-containing protein" evidence="1">
    <location>
        <begin position="26"/>
        <end position="137"/>
    </location>
</feature>
<sequence length="137" mass="14947">MAFRSLILMAAVIVALGYFATGGAATNQLLSGDTLKTGENISDINYFLKMQSDCNLALYQINPEKTVWYTQTNGKGAECVLTLGTDGNLFIRNETQSIVWETKTNGTVGSYALLLQRDRNLVIYSVPIWNSGTGIVV</sequence>
<dbReference type="GO" id="GO:0051707">
    <property type="term" value="P:response to other organism"/>
    <property type="evidence" value="ECO:0007669"/>
    <property type="project" value="UniProtKB-ARBA"/>
</dbReference>
<comment type="caution">
    <text evidence="3">The sequence shown here is derived from an EMBL/GenBank/DDBJ whole genome shotgun (WGS) entry which is preliminary data.</text>
</comment>
<evidence type="ECO:0000256" key="1">
    <source>
        <dbReference type="SAM" id="SignalP"/>
    </source>
</evidence>
<gene>
    <name evidence="3" type="ORF">KSP39_PZI018381</name>
</gene>
<evidence type="ECO:0000313" key="3">
    <source>
        <dbReference type="EMBL" id="KAK8926478.1"/>
    </source>
</evidence>
<proteinExistence type="predicted"/>
<dbReference type="Gene3D" id="2.90.10.10">
    <property type="entry name" value="Bulb-type lectin domain"/>
    <property type="match status" value="1"/>
</dbReference>
<protein>
    <recommendedName>
        <fullName evidence="2">Bulb-type lectin domain-containing protein</fullName>
    </recommendedName>
</protein>
<dbReference type="InterPro" id="IPR001480">
    <property type="entry name" value="Bulb-type_lectin_dom"/>
</dbReference>
<feature type="signal peptide" evidence="1">
    <location>
        <begin position="1"/>
        <end position="25"/>
    </location>
</feature>
<name>A0AAP0B4K7_9ASPA</name>
<dbReference type="EMBL" id="JBBWWQ010000016">
    <property type="protein sequence ID" value="KAK8926478.1"/>
    <property type="molecule type" value="Genomic_DNA"/>
</dbReference>
<keyword evidence="1" id="KW-0732">Signal</keyword>
<reference evidence="3 4" key="1">
    <citation type="journal article" date="2022" name="Nat. Plants">
        <title>Genomes of leafy and leafless Platanthera orchids illuminate the evolution of mycoheterotrophy.</title>
        <authorList>
            <person name="Li M.H."/>
            <person name="Liu K.W."/>
            <person name="Li Z."/>
            <person name="Lu H.C."/>
            <person name="Ye Q.L."/>
            <person name="Zhang D."/>
            <person name="Wang J.Y."/>
            <person name="Li Y.F."/>
            <person name="Zhong Z.M."/>
            <person name="Liu X."/>
            <person name="Yu X."/>
            <person name="Liu D.K."/>
            <person name="Tu X.D."/>
            <person name="Liu B."/>
            <person name="Hao Y."/>
            <person name="Liao X.Y."/>
            <person name="Jiang Y.T."/>
            <person name="Sun W.H."/>
            <person name="Chen J."/>
            <person name="Chen Y.Q."/>
            <person name="Ai Y."/>
            <person name="Zhai J.W."/>
            <person name="Wu S.S."/>
            <person name="Zhou Z."/>
            <person name="Hsiao Y.Y."/>
            <person name="Wu W.L."/>
            <person name="Chen Y.Y."/>
            <person name="Lin Y.F."/>
            <person name="Hsu J.L."/>
            <person name="Li C.Y."/>
            <person name="Wang Z.W."/>
            <person name="Zhao X."/>
            <person name="Zhong W.Y."/>
            <person name="Ma X.K."/>
            <person name="Ma L."/>
            <person name="Huang J."/>
            <person name="Chen G.Z."/>
            <person name="Huang M.Z."/>
            <person name="Huang L."/>
            <person name="Peng D.H."/>
            <person name="Luo Y.B."/>
            <person name="Zou S.Q."/>
            <person name="Chen S.P."/>
            <person name="Lan S."/>
            <person name="Tsai W.C."/>
            <person name="Van de Peer Y."/>
            <person name="Liu Z.J."/>
        </authorList>
    </citation>
    <scope>NUCLEOTIDE SEQUENCE [LARGE SCALE GENOMIC DNA]</scope>
    <source>
        <strain evidence="3">Lor287</strain>
    </source>
</reference>
<evidence type="ECO:0000313" key="4">
    <source>
        <dbReference type="Proteomes" id="UP001418222"/>
    </source>
</evidence>
<dbReference type="PROSITE" id="PS50927">
    <property type="entry name" value="BULB_LECTIN"/>
    <property type="match status" value="1"/>
</dbReference>
<dbReference type="InterPro" id="IPR036426">
    <property type="entry name" value="Bulb-type_lectin_dom_sf"/>
</dbReference>
<evidence type="ECO:0000259" key="2">
    <source>
        <dbReference type="PROSITE" id="PS50927"/>
    </source>
</evidence>
<dbReference type="SUPFAM" id="SSF51110">
    <property type="entry name" value="alpha-D-mannose-specific plant lectins"/>
    <property type="match status" value="1"/>
</dbReference>
<accession>A0AAP0B4K7</accession>